<feature type="compositionally biased region" description="Basic and acidic residues" evidence="3">
    <location>
        <begin position="217"/>
        <end position="233"/>
    </location>
</feature>
<dbReference type="PANTHER" id="PTHR21027">
    <property type="entry name" value="TRNA-SPLICING ENDONUCLEASE SUBUNIT SEN54"/>
    <property type="match status" value="1"/>
</dbReference>
<dbReference type="GO" id="GO:0000214">
    <property type="term" value="C:tRNA-intron endonuclease complex"/>
    <property type="evidence" value="ECO:0000318"/>
    <property type="project" value="GO_Central"/>
</dbReference>
<dbReference type="PANTHER" id="PTHR21027:SF1">
    <property type="entry name" value="TRNA-SPLICING ENDONUCLEASE SUBUNIT SEN54"/>
    <property type="match status" value="1"/>
</dbReference>
<dbReference type="KEGG" id="loc:102688920"/>
<proteinExistence type="inferred from homology"/>
<feature type="compositionally biased region" description="Basic residues" evidence="3">
    <location>
        <begin position="195"/>
        <end position="204"/>
    </location>
</feature>
<reference evidence="5" key="2">
    <citation type="submission" date="2025-08" db="UniProtKB">
        <authorList>
            <consortium name="Ensembl"/>
        </authorList>
    </citation>
    <scope>IDENTIFICATION</scope>
</reference>
<evidence type="ECO:0000256" key="1">
    <source>
        <dbReference type="ARBA" id="ARBA00005736"/>
    </source>
</evidence>
<reference evidence="6" key="1">
    <citation type="submission" date="2011-12" db="EMBL/GenBank/DDBJ databases">
        <title>The Draft Genome of Lepisosteus oculatus.</title>
        <authorList>
            <consortium name="The Broad Institute Genome Assembly &amp; Analysis Group"/>
            <consortium name="Computational R&amp;D Group"/>
            <consortium name="and Sequencing Platform"/>
            <person name="Di Palma F."/>
            <person name="Alfoldi J."/>
            <person name="Johnson J."/>
            <person name="Berlin A."/>
            <person name="Gnerre S."/>
            <person name="Jaffe D."/>
            <person name="MacCallum I."/>
            <person name="Young S."/>
            <person name="Walker B.J."/>
            <person name="Lander E.S."/>
            <person name="Lindblad-Toh K."/>
        </authorList>
    </citation>
    <scope>NUCLEOTIDE SEQUENCE [LARGE SCALE GENOMIC DNA]</scope>
</reference>
<dbReference type="OrthoDB" id="408683at2759"/>
<dbReference type="InterPro" id="IPR024337">
    <property type="entry name" value="tRNA_splic_suSen54"/>
</dbReference>
<sequence>MADLESEGVSKKAVFCSELLCPTELFSARSRSHKIPARGQKDFLPDASEKQKERLRRSLDEHWALIEEERVERLGSLVKAEWIPTGNVVELKSPAGKFWQTMGFSEQGKQFLLPEEALHLLECGNVQVFYRDLPLSVQEGYEMFLSSDTITLQQYQVFSHLKRLGYIVNRFDPSSVPSPYERQLNLSFQREKPARQHLKRKRSHGASSRIGDGQEEQQEKQKKEDSVFDRKNGQDPGRTVLGSEEKLMPDPPAPAVEIQMEAESVSAAPQRSWWVSHPDEPPCPPEGTEDRLGSSSHLPRPKWDFSKISFPDLGSSGWLPSLPAPNPALLPPGLSAGTCDITPWLGRLNLKPERLSQREREQERVRCHRRGVNEDREVQRCSSWKEYRELLERRRQGRTKGRPAHLWEEAVRPLTAPGDASCTGDLLERIGIIKPSRLCDGASNLSDKSDQWKIAFDVYQPGTVAEFKKTNPGKPYSRMCVCSFDGPVPDLQVLKRLAHESGDIPVMFAVVDSGDISFFTFKDFQLPTDVWH</sequence>
<dbReference type="HOGENOM" id="CLU_033069_1_0_1"/>
<dbReference type="Proteomes" id="UP000018468">
    <property type="component" value="Linkage group LG10"/>
</dbReference>
<dbReference type="STRING" id="7918.ENSLOCP00000013751"/>
<evidence type="ECO:0000313" key="5">
    <source>
        <dbReference type="Ensembl" id="ENSLOCP00000013751.1"/>
    </source>
</evidence>
<keyword evidence="2" id="KW-0819">tRNA processing</keyword>
<keyword evidence="6" id="KW-1185">Reference proteome</keyword>
<dbReference type="GO" id="GO:0000379">
    <property type="term" value="P:tRNA-type intron splice site recognition and cleavage"/>
    <property type="evidence" value="ECO:0000318"/>
    <property type="project" value="GO_Central"/>
</dbReference>
<dbReference type="Bgee" id="ENSLOCG00000011191">
    <property type="expression patterns" value="Expressed in ovary and 13 other cell types or tissues"/>
</dbReference>
<dbReference type="GeneID" id="102688920"/>
<feature type="domain" description="tRNA-splicing endonuclease subunit Sen54 N-terminal" evidence="4">
    <location>
        <begin position="64"/>
        <end position="130"/>
    </location>
</feature>
<evidence type="ECO:0000256" key="2">
    <source>
        <dbReference type="ARBA" id="ARBA00022694"/>
    </source>
</evidence>
<dbReference type="Pfam" id="PF12928">
    <property type="entry name" value="tRNA_int_end_N2"/>
    <property type="match status" value="1"/>
</dbReference>
<dbReference type="InParanoid" id="W5MZE2"/>
<evidence type="ECO:0000313" key="6">
    <source>
        <dbReference type="Proteomes" id="UP000018468"/>
    </source>
</evidence>
<organism evidence="5 6">
    <name type="scientific">Lepisosteus oculatus</name>
    <name type="common">Spotted gar</name>
    <dbReference type="NCBI Taxonomy" id="7918"/>
    <lineage>
        <taxon>Eukaryota</taxon>
        <taxon>Metazoa</taxon>
        <taxon>Chordata</taxon>
        <taxon>Craniata</taxon>
        <taxon>Vertebrata</taxon>
        <taxon>Euteleostomi</taxon>
        <taxon>Actinopterygii</taxon>
        <taxon>Neopterygii</taxon>
        <taxon>Holostei</taxon>
        <taxon>Semionotiformes</taxon>
        <taxon>Lepisosteidae</taxon>
        <taxon>Lepisosteus</taxon>
    </lineage>
</organism>
<accession>W5MZE2</accession>
<comment type="similarity">
    <text evidence="1">Belongs to the SEN54 family.</text>
</comment>
<dbReference type="eggNOG" id="KOG4772">
    <property type="taxonomic scope" value="Eukaryota"/>
</dbReference>
<dbReference type="CTD" id="283989"/>
<dbReference type="GeneTree" id="ENSGT00390000004214"/>
<dbReference type="EMBL" id="AHAT01000258">
    <property type="status" value="NOT_ANNOTATED_CDS"/>
    <property type="molecule type" value="Genomic_DNA"/>
</dbReference>
<reference evidence="5" key="3">
    <citation type="submission" date="2025-09" db="UniProtKB">
        <authorList>
            <consortium name="Ensembl"/>
        </authorList>
    </citation>
    <scope>IDENTIFICATION</scope>
</reference>
<dbReference type="InterPro" id="IPR024336">
    <property type="entry name" value="tRNA_splic_suSen54_N"/>
</dbReference>
<name>W5MZE2_LEPOC</name>
<dbReference type="OMA" id="AMVLQHI"/>
<evidence type="ECO:0000259" key="4">
    <source>
        <dbReference type="Pfam" id="PF12928"/>
    </source>
</evidence>
<feature type="region of interest" description="Disordered" evidence="3">
    <location>
        <begin position="186"/>
        <end position="298"/>
    </location>
</feature>
<dbReference type="Ensembl" id="ENSLOCT00000013780.1">
    <property type="protein sequence ID" value="ENSLOCP00000013751.1"/>
    <property type="gene ID" value="ENSLOCG00000011191.1"/>
</dbReference>
<protein>
    <submittedName>
        <fullName evidence="5">TSEN54 tRNA splicing endonuclease subunit</fullName>
    </submittedName>
</protein>
<dbReference type="AlphaFoldDB" id="W5MZE2"/>
<evidence type="ECO:0000256" key="3">
    <source>
        <dbReference type="SAM" id="MobiDB-lite"/>
    </source>
</evidence>